<proteinExistence type="predicted"/>
<sequence>MVLDDGAWNLDLFRVWLLEDVIQRIITIPSPHPNNGVDQVIWASLLQRIMRGLGQCSSCGIYSHDTEDMFHVLQDCVAAKNVWKHVVPTFEIIQVSLSWACQFEASQNASKPLSPNPYHKRHIEEMLVHLFYNGVVERGSGKAVAGGVIQDMDDNWILKISHYLGNCTPFKVELWGILDGILVMLKNGFK</sequence>
<dbReference type="EMBL" id="JARKNE010000001">
    <property type="protein sequence ID" value="KAK5846442.1"/>
    <property type="molecule type" value="Genomic_DNA"/>
</dbReference>
<dbReference type="InterPro" id="IPR002156">
    <property type="entry name" value="RNaseH_domain"/>
</dbReference>
<evidence type="ECO:0000259" key="1">
    <source>
        <dbReference type="Pfam" id="PF13456"/>
    </source>
</evidence>
<dbReference type="Pfam" id="PF13456">
    <property type="entry name" value="RVT_3"/>
    <property type="match status" value="1"/>
</dbReference>
<keyword evidence="3" id="KW-1185">Reference proteome</keyword>
<evidence type="ECO:0000313" key="3">
    <source>
        <dbReference type="Proteomes" id="UP001358586"/>
    </source>
</evidence>
<dbReference type="Proteomes" id="UP001358586">
    <property type="component" value="Chromosome 1"/>
</dbReference>
<comment type="caution">
    <text evidence="2">The sequence shown here is derived from an EMBL/GenBank/DDBJ whole genome shotgun (WGS) entry which is preliminary data.</text>
</comment>
<feature type="domain" description="RNase H type-1" evidence="1">
    <location>
        <begin position="132"/>
        <end position="190"/>
    </location>
</feature>
<organism evidence="2 3">
    <name type="scientific">Gossypium arboreum</name>
    <name type="common">Tree cotton</name>
    <name type="synonym">Gossypium nanking</name>
    <dbReference type="NCBI Taxonomy" id="29729"/>
    <lineage>
        <taxon>Eukaryota</taxon>
        <taxon>Viridiplantae</taxon>
        <taxon>Streptophyta</taxon>
        <taxon>Embryophyta</taxon>
        <taxon>Tracheophyta</taxon>
        <taxon>Spermatophyta</taxon>
        <taxon>Magnoliopsida</taxon>
        <taxon>eudicotyledons</taxon>
        <taxon>Gunneridae</taxon>
        <taxon>Pentapetalae</taxon>
        <taxon>rosids</taxon>
        <taxon>malvids</taxon>
        <taxon>Malvales</taxon>
        <taxon>Malvaceae</taxon>
        <taxon>Malvoideae</taxon>
        <taxon>Gossypium</taxon>
    </lineage>
</organism>
<protein>
    <recommendedName>
        <fullName evidence="1">RNase H type-1 domain-containing protein</fullName>
    </recommendedName>
</protein>
<evidence type="ECO:0000313" key="2">
    <source>
        <dbReference type="EMBL" id="KAK5846442.1"/>
    </source>
</evidence>
<reference evidence="2 3" key="1">
    <citation type="submission" date="2023-03" db="EMBL/GenBank/DDBJ databases">
        <title>WGS of Gossypium arboreum.</title>
        <authorList>
            <person name="Yu D."/>
        </authorList>
    </citation>
    <scope>NUCLEOTIDE SEQUENCE [LARGE SCALE GENOMIC DNA]</scope>
    <source>
        <tissue evidence="2">Leaf</tissue>
    </source>
</reference>
<gene>
    <name evidence="2" type="ORF">PVK06_002730</name>
</gene>
<accession>A0ABR0R5Q0</accession>
<name>A0ABR0R5Q0_GOSAR</name>